<feature type="transmembrane region" description="Helical" evidence="1">
    <location>
        <begin position="26"/>
        <end position="53"/>
    </location>
</feature>
<dbReference type="EMBL" id="LUUB01000042">
    <property type="protein sequence ID" value="OAF12245.1"/>
    <property type="molecule type" value="Genomic_DNA"/>
</dbReference>
<dbReference type="RefSeq" id="WP_063699055.1">
    <property type="nucleotide sequence ID" value="NZ_LUUB01000042.1"/>
</dbReference>
<keyword evidence="1" id="KW-1133">Transmembrane helix</keyword>
<proteinExistence type="predicted"/>
<dbReference type="Proteomes" id="UP000076959">
    <property type="component" value="Unassembled WGS sequence"/>
</dbReference>
<dbReference type="Pfam" id="PF07811">
    <property type="entry name" value="TadE"/>
    <property type="match status" value="1"/>
</dbReference>
<dbReference type="AlphaFoldDB" id="A0A176YYH5"/>
<gene>
    <name evidence="3" type="ORF">AYJ54_07080</name>
</gene>
<dbReference type="STRING" id="1505087.AYJ54_07080"/>
<keyword evidence="1" id="KW-0812">Transmembrane</keyword>
<feature type="domain" description="TadE-like" evidence="2">
    <location>
        <begin position="24"/>
        <end position="66"/>
    </location>
</feature>
<reference evidence="3 4" key="1">
    <citation type="submission" date="2016-03" db="EMBL/GenBank/DDBJ databases">
        <title>Draft Genome Sequence of the Strain BR 10245 (Bradyrhizobium sp.) isolated from nodules of Centrolobium paraense.</title>
        <authorList>
            <person name="Simoes-Araujo J.L.Sr."/>
            <person name="Barauna A.C."/>
            <person name="Silva K."/>
            <person name="Zilli J.E."/>
        </authorList>
    </citation>
    <scope>NUCLEOTIDE SEQUENCE [LARGE SCALE GENOMIC DNA]</scope>
    <source>
        <strain evidence="3 4">BR 10245</strain>
    </source>
</reference>
<evidence type="ECO:0000313" key="4">
    <source>
        <dbReference type="Proteomes" id="UP000076959"/>
    </source>
</evidence>
<evidence type="ECO:0000256" key="1">
    <source>
        <dbReference type="SAM" id="Phobius"/>
    </source>
</evidence>
<accession>A0A176YYH5</accession>
<sequence>MPSPAPSRFTFRTMLRRFRGNRRGSAAVEFALVAPMFFALLFAIIETALMFFASQVLETVTQNSARVVLTGQAQSGSVAACAVNSVSTPCTQATFKAYVCSQIPALFDCDSLYVDVESYSNSFASVTLSSHIDGTGKFDPSGMGYNPGTAGQVVVVRMFYQWPLFVTGLGYNIANLSGNKRLLVATAAFQNEPY</sequence>
<comment type="caution">
    <text evidence="3">The sequence shown here is derived from an EMBL/GenBank/DDBJ whole genome shotgun (WGS) entry which is preliminary data.</text>
</comment>
<evidence type="ECO:0000259" key="2">
    <source>
        <dbReference type="Pfam" id="PF07811"/>
    </source>
</evidence>
<organism evidence="3 4">
    <name type="scientific">Bradyrhizobium centrolobii</name>
    <dbReference type="NCBI Taxonomy" id="1505087"/>
    <lineage>
        <taxon>Bacteria</taxon>
        <taxon>Pseudomonadati</taxon>
        <taxon>Pseudomonadota</taxon>
        <taxon>Alphaproteobacteria</taxon>
        <taxon>Hyphomicrobiales</taxon>
        <taxon>Nitrobacteraceae</taxon>
        <taxon>Bradyrhizobium</taxon>
    </lineage>
</organism>
<keyword evidence="4" id="KW-1185">Reference proteome</keyword>
<dbReference type="InterPro" id="IPR012495">
    <property type="entry name" value="TadE-like_dom"/>
</dbReference>
<protein>
    <submittedName>
        <fullName evidence="3">Pilus assembly protein TadG</fullName>
    </submittedName>
</protein>
<keyword evidence="1" id="KW-0472">Membrane</keyword>
<dbReference type="OrthoDB" id="7349713at2"/>
<evidence type="ECO:0000313" key="3">
    <source>
        <dbReference type="EMBL" id="OAF12245.1"/>
    </source>
</evidence>
<name>A0A176YYH5_9BRAD</name>